<comment type="caution">
    <text evidence="2">The sequence shown here is derived from an EMBL/GenBank/DDBJ whole genome shotgun (WGS) entry which is preliminary data.</text>
</comment>
<dbReference type="Proteomes" id="UP000324222">
    <property type="component" value="Unassembled WGS sequence"/>
</dbReference>
<evidence type="ECO:0000256" key="1">
    <source>
        <dbReference type="SAM" id="MobiDB-lite"/>
    </source>
</evidence>
<reference evidence="2 3" key="1">
    <citation type="submission" date="2019-05" db="EMBL/GenBank/DDBJ databases">
        <title>Another draft genome of Portunus trituberculatus and its Hox gene families provides insights of decapod evolution.</title>
        <authorList>
            <person name="Jeong J.-H."/>
            <person name="Song I."/>
            <person name="Kim S."/>
            <person name="Choi T."/>
            <person name="Kim D."/>
            <person name="Ryu S."/>
            <person name="Kim W."/>
        </authorList>
    </citation>
    <scope>NUCLEOTIDE SEQUENCE [LARGE SCALE GENOMIC DNA]</scope>
    <source>
        <tissue evidence="2">Muscle</tissue>
    </source>
</reference>
<dbReference type="AlphaFoldDB" id="A0A5B7KDV9"/>
<feature type="compositionally biased region" description="Polar residues" evidence="1">
    <location>
        <begin position="57"/>
        <end position="71"/>
    </location>
</feature>
<name>A0A5B7KDV9_PORTR</name>
<organism evidence="2 3">
    <name type="scientific">Portunus trituberculatus</name>
    <name type="common">Swimming crab</name>
    <name type="synonym">Neptunus trituberculatus</name>
    <dbReference type="NCBI Taxonomy" id="210409"/>
    <lineage>
        <taxon>Eukaryota</taxon>
        <taxon>Metazoa</taxon>
        <taxon>Ecdysozoa</taxon>
        <taxon>Arthropoda</taxon>
        <taxon>Crustacea</taxon>
        <taxon>Multicrustacea</taxon>
        <taxon>Malacostraca</taxon>
        <taxon>Eumalacostraca</taxon>
        <taxon>Eucarida</taxon>
        <taxon>Decapoda</taxon>
        <taxon>Pleocyemata</taxon>
        <taxon>Brachyura</taxon>
        <taxon>Eubrachyura</taxon>
        <taxon>Portunoidea</taxon>
        <taxon>Portunidae</taxon>
        <taxon>Portuninae</taxon>
        <taxon>Portunus</taxon>
    </lineage>
</organism>
<proteinExistence type="predicted"/>
<keyword evidence="3" id="KW-1185">Reference proteome</keyword>
<evidence type="ECO:0000313" key="3">
    <source>
        <dbReference type="Proteomes" id="UP000324222"/>
    </source>
</evidence>
<evidence type="ECO:0000313" key="2">
    <source>
        <dbReference type="EMBL" id="MPD04954.1"/>
    </source>
</evidence>
<protein>
    <submittedName>
        <fullName evidence="2">Uncharacterized protein</fullName>
    </submittedName>
</protein>
<accession>A0A5B7KDV9</accession>
<feature type="region of interest" description="Disordered" evidence="1">
    <location>
        <begin position="43"/>
        <end position="71"/>
    </location>
</feature>
<gene>
    <name evidence="2" type="ORF">E2C01_100670</name>
</gene>
<dbReference type="EMBL" id="VSRR010143685">
    <property type="protein sequence ID" value="MPD04954.1"/>
    <property type="molecule type" value="Genomic_DNA"/>
</dbReference>
<sequence>MERGSLSSLRRHVDRAELRQGPTPLWKGAARQCVTPPWMATLEQGRAGARQGPNPARSRQPSRVHFGNSSAEGAARQLLASSSARSSVSCHWSGVRTRWFGSPFSIF</sequence>